<keyword evidence="2" id="KW-0001">2Fe-2S</keyword>
<accession>A0A1M3L2L2</accession>
<dbReference type="GO" id="GO:0005506">
    <property type="term" value="F:iron ion binding"/>
    <property type="evidence" value="ECO:0007669"/>
    <property type="project" value="InterPro"/>
</dbReference>
<dbReference type="GO" id="GO:0051537">
    <property type="term" value="F:2 iron, 2 sulfur cluster binding"/>
    <property type="evidence" value="ECO:0007669"/>
    <property type="project" value="UniProtKB-KW"/>
</dbReference>
<dbReference type="STRING" id="1895771.BGO89_02710"/>
<evidence type="ECO:0000313" key="9">
    <source>
        <dbReference type="Proteomes" id="UP000184233"/>
    </source>
</evidence>
<keyword evidence="3" id="KW-0479">Metal-binding</keyword>
<dbReference type="Pfam" id="PF00355">
    <property type="entry name" value="Rieske"/>
    <property type="match status" value="1"/>
</dbReference>
<proteinExistence type="predicted"/>
<dbReference type="InterPro" id="IPR036922">
    <property type="entry name" value="Rieske_2Fe-2S_sf"/>
</dbReference>
<evidence type="ECO:0000256" key="4">
    <source>
        <dbReference type="ARBA" id="ARBA00023002"/>
    </source>
</evidence>
<dbReference type="GO" id="GO:0004497">
    <property type="term" value="F:monooxygenase activity"/>
    <property type="evidence" value="ECO:0007669"/>
    <property type="project" value="UniProtKB-KW"/>
</dbReference>
<name>A0A1M3L2L2_9BACT</name>
<dbReference type="Pfam" id="PF00848">
    <property type="entry name" value="Ring_hydroxyl_A"/>
    <property type="match status" value="1"/>
</dbReference>
<dbReference type="CDD" id="cd03469">
    <property type="entry name" value="Rieske_RO_Alpha_N"/>
    <property type="match status" value="1"/>
</dbReference>
<evidence type="ECO:0000256" key="1">
    <source>
        <dbReference type="ARBA" id="ARBA00001962"/>
    </source>
</evidence>
<dbReference type="EMBL" id="MKVH01000013">
    <property type="protein sequence ID" value="OJX59346.1"/>
    <property type="molecule type" value="Genomic_DNA"/>
</dbReference>
<dbReference type="Gene3D" id="3.90.380.10">
    <property type="entry name" value="Naphthalene 1,2-dioxygenase Alpha Subunit, Chain A, domain 1"/>
    <property type="match status" value="2"/>
</dbReference>
<dbReference type="InterPro" id="IPR015879">
    <property type="entry name" value="Ring_hydroxy_dOase_asu_C_dom"/>
</dbReference>
<feature type="domain" description="Rieske" evidence="7">
    <location>
        <begin position="66"/>
        <end position="140"/>
    </location>
</feature>
<keyword evidence="8" id="KW-0503">Monooxygenase</keyword>
<dbReference type="SUPFAM" id="SSF50022">
    <property type="entry name" value="ISP domain"/>
    <property type="match status" value="1"/>
</dbReference>
<comment type="caution">
    <text evidence="8">The sequence shown here is derived from an EMBL/GenBank/DDBJ whole genome shotgun (WGS) entry which is preliminary data.</text>
</comment>
<comment type="cofactor">
    <cofactor evidence="1">
        <name>Fe cation</name>
        <dbReference type="ChEBI" id="CHEBI:24875"/>
    </cofactor>
</comment>
<dbReference type="Proteomes" id="UP000184233">
    <property type="component" value="Unassembled WGS sequence"/>
</dbReference>
<evidence type="ECO:0000256" key="3">
    <source>
        <dbReference type="ARBA" id="ARBA00022723"/>
    </source>
</evidence>
<keyword evidence="4" id="KW-0560">Oxidoreductase</keyword>
<dbReference type="PANTHER" id="PTHR43756:SF5">
    <property type="entry name" value="CHOLINE MONOOXYGENASE, CHLOROPLASTIC"/>
    <property type="match status" value="1"/>
</dbReference>
<evidence type="ECO:0000256" key="2">
    <source>
        <dbReference type="ARBA" id="ARBA00022714"/>
    </source>
</evidence>
<sequence length="359" mass="41611">MIRFDIDSDISRAWTVPSAWYRDAESHGRCLDRIFRRSWHWLADGSDVRVPGTASPTSILDGPHCEPLVVTRDRDGHLRVLSNVCTHRGNLVVNAPCRLNELKCRYHGRRFSLDGTFRHMPEFGETSDFPTPKDDLVRIAHGSWGDMIFGSIDPMMPFEEWIAPMDAHADRMSLTAIRHAPQHDRDYLVQAHWALYVENYLEGFHVPFVHAGLNDVLSYQDYRTELLPRGVLQIGTGTSPEHCFHGSDVAAYYYWLFPNLMLNVYPWGISMNIVKPLAIDRTRISYRTYVWDDERYDTGAGSDLDRVEREDEEIVEAVQKGMRSRIYERGRYSVRREQGVHHFHRLLAREFGDESGSRD</sequence>
<organism evidence="8 9">
    <name type="scientific">Candidatus Kapaibacterium thiocyanatum</name>
    <dbReference type="NCBI Taxonomy" id="1895771"/>
    <lineage>
        <taxon>Bacteria</taxon>
        <taxon>Pseudomonadati</taxon>
        <taxon>Candidatus Kapaibacteriota</taxon>
        <taxon>Candidatus Kapaibacteriia</taxon>
        <taxon>Candidatus Kapaibacteriales</taxon>
        <taxon>Candidatus Kapaibacteriaceae</taxon>
        <taxon>Candidatus Kapaibacterium</taxon>
    </lineage>
</organism>
<evidence type="ECO:0000313" key="8">
    <source>
        <dbReference type="EMBL" id="OJX59346.1"/>
    </source>
</evidence>
<dbReference type="PROSITE" id="PS51296">
    <property type="entry name" value="RIESKE"/>
    <property type="match status" value="1"/>
</dbReference>
<keyword evidence="6" id="KW-0411">Iron-sulfur</keyword>
<evidence type="ECO:0000256" key="6">
    <source>
        <dbReference type="ARBA" id="ARBA00023014"/>
    </source>
</evidence>
<reference evidence="8 9" key="1">
    <citation type="submission" date="2016-09" db="EMBL/GenBank/DDBJ databases">
        <title>Genome-resolved meta-omics ties microbial dynamics to process performance in biotechnology for thiocyanate degradation.</title>
        <authorList>
            <person name="Kantor R.S."/>
            <person name="Huddy R.J."/>
            <person name="Iyer R."/>
            <person name="Thomas B.C."/>
            <person name="Brown C.T."/>
            <person name="Anantharaman K."/>
            <person name="Tringe S."/>
            <person name="Hettich R.L."/>
            <person name="Harrison S.T."/>
            <person name="Banfield J.F."/>
        </authorList>
    </citation>
    <scope>NUCLEOTIDE SEQUENCE [LARGE SCALE GENOMIC DNA]</scope>
    <source>
        <strain evidence="8">59-99</strain>
    </source>
</reference>
<dbReference type="InterPro" id="IPR001663">
    <property type="entry name" value="Rng_hydr_dOase-A"/>
</dbReference>
<dbReference type="InterPro" id="IPR017941">
    <property type="entry name" value="Rieske_2Fe-2S"/>
</dbReference>
<dbReference type="AlphaFoldDB" id="A0A1M3L2L2"/>
<dbReference type="Gene3D" id="2.102.10.10">
    <property type="entry name" value="Rieske [2Fe-2S] iron-sulphur domain"/>
    <property type="match status" value="1"/>
</dbReference>
<keyword evidence="5" id="KW-0408">Iron</keyword>
<evidence type="ECO:0000259" key="7">
    <source>
        <dbReference type="PROSITE" id="PS51296"/>
    </source>
</evidence>
<gene>
    <name evidence="8" type="ORF">BGO89_02710</name>
</gene>
<dbReference type="SUPFAM" id="SSF55961">
    <property type="entry name" value="Bet v1-like"/>
    <property type="match status" value="1"/>
</dbReference>
<protein>
    <submittedName>
        <fullName evidence="8">Choline monooxygenase</fullName>
    </submittedName>
</protein>
<evidence type="ECO:0000256" key="5">
    <source>
        <dbReference type="ARBA" id="ARBA00023004"/>
    </source>
</evidence>
<dbReference type="PANTHER" id="PTHR43756">
    <property type="entry name" value="CHOLINE MONOOXYGENASE, CHLOROPLASTIC"/>
    <property type="match status" value="1"/>
</dbReference>